<evidence type="ECO:0000256" key="1">
    <source>
        <dbReference type="SAM" id="MobiDB-lite"/>
    </source>
</evidence>
<dbReference type="Pfam" id="PF08239">
    <property type="entry name" value="SH3_3"/>
    <property type="match status" value="1"/>
</dbReference>
<accession>A1VV74</accession>
<gene>
    <name evidence="4" type="ordered locus">Pnap_4269</name>
</gene>
<keyword evidence="5" id="KW-1185">Reference proteome</keyword>
<dbReference type="HOGENOM" id="CLU_646982_0_0_4"/>
<keyword evidence="4" id="KW-0614">Plasmid</keyword>
<organism evidence="4 5">
    <name type="scientific">Polaromonas naphthalenivorans (strain CJ2)</name>
    <dbReference type="NCBI Taxonomy" id="365044"/>
    <lineage>
        <taxon>Bacteria</taxon>
        <taxon>Pseudomonadati</taxon>
        <taxon>Pseudomonadota</taxon>
        <taxon>Betaproteobacteria</taxon>
        <taxon>Burkholderiales</taxon>
        <taxon>Comamonadaceae</taxon>
        <taxon>Polaromonas</taxon>
    </lineage>
</organism>
<sequence length="424" mass="45196">MTAPEKNKTGFAGLSSLESNVDVTEKNPPSPSALSASPTQPDRTNTSTKAASGASAPSSPSTLASIPATQSVRPQAQKTSSSPPPVTYVGSSKVFIVGALTVCVIIVSIIASKSNDATRPAENDANSASTYVEVSVPPKATVPKITFAVASLSANVREKPTARSRQLRVLKQGEILEFIEVTGSFTRVKLLDSTLGFIASELLIPEDDFQRLKNLSARQYVDQRSDEKRLDSVQAQIKPMDDAVSEAISAISSRSPSIKASLQTIDEGRHVGIASDEAAGIWYSLAARAAANSAQFEDAVLNARAAVEAAPLNPDYYVAMGLSSYKIGYLNGLNMGATMLPILAPKSTNAWMIFGLSVATLDNEIKYDTFAIGAFVLAIKLSKNPDVTRKYFLEMSNKSDNIHLKKLLNEALDEESKNPSVFGF</sequence>
<proteinExistence type="predicted"/>
<geneLocation type="plasmid" evidence="4 5">
    <name>pPNAP01</name>
</geneLocation>
<feature type="compositionally biased region" description="Polar residues" evidence="1">
    <location>
        <begin position="70"/>
        <end position="81"/>
    </location>
</feature>
<dbReference type="AlphaFoldDB" id="A1VV74"/>
<evidence type="ECO:0000256" key="2">
    <source>
        <dbReference type="SAM" id="Phobius"/>
    </source>
</evidence>
<evidence type="ECO:0000313" key="4">
    <source>
        <dbReference type="EMBL" id="ABM39552.1"/>
    </source>
</evidence>
<feature type="domain" description="SH3b" evidence="3">
    <location>
        <begin position="153"/>
        <end position="203"/>
    </location>
</feature>
<feature type="compositionally biased region" description="Low complexity" evidence="1">
    <location>
        <begin position="32"/>
        <end position="69"/>
    </location>
</feature>
<evidence type="ECO:0000259" key="3">
    <source>
        <dbReference type="Pfam" id="PF08239"/>
    </source>
</evidence>
<evidence type="ECO:0000313" key="5">
    <source>
        <dbReference type="Proteomes" id="UP000000644"/>
    </source>
</evidence>
<dbReference type="Proteomes" id="UP000000644">
    <property type="component" value="Plasmid pPNAP01"/>
</dbReference>
<keyword evidence="2" id="KW-0812">Transmembrane</keyword>
<dbReference type="KEGG" id="pna:Pnap_4269"/>
<reference evidence="5" key="1">
    <citation type="journal article" date="2009" name="Environ. Microbiol.">
        <title>The genome of Polaromonas naphthalenivorans strain CJ2, isolated from coal tar-contaminated sediment, reveals physiological and metabolic versatility and evolution through extensive horizontal gene transfer.</title>
        <authorList>
            <person name="Yagi J.M."/>
            <person name="Sims D."/>
            <person name="Brettin T."/>
            <person name="Bruce D."/>
            <person name="Madsen E.L."/>
        </authorList>
    </citation>
    <scope>NUCLEOTIDE SEQUENCE [LARGE SCALE GENOMIC DNA]</scope>
    <source>
        <strain evidence="5">CJ2</strain>
        <plasmid evidence="5">Plasmid pPNAP01</plasmid>
    </source>
</reference>
<protein>
    <recommendedName>
        <fullName evidence="3">SH3b domain-containing protein</fullName>
    </recommendedName>
</protein>
<dbReference type="Gene3D" id="2.30.30.40">
    <property type="entry name" value="SH3 Domains"/>
    <property type="match status" value="1"/>
</dbReference>
<feature type="transmembrane region" description="Helical" evidence="2">
    <location>
        <begin position="94"/>
        <end position="111"/>
    </location>
</feature>
<keyword evidence="2" id="KW-0472">Membrane</keyword>
<feature type="region of interest" description="Disordered" evidence="1">
    <location>
        <begin position="1"/>
        <end position="86"/>
    </location>
</feature>
<keyword evidence="2" id="KW-1133">Transmembrane helix</keyword>
<name>A1VV74_POLNA</name>
<dbReference type="RefSeq" id="WP_011797925.1">
    <property type="nucleotide sequence ID" value="NC_008757.1"/>
</dbReference>
<dbReference type="InterPro" id="IPR003646">
    <property type="entry name" value="SH3-like_bac-type"/>
</dbReference>
<dbReference type="EMBL" id="CP000530">
    <property type="protein sequence ID" value="ABM39552.1"/>
    <property type="molecule type" value="Genomic_DNA"/>
</dbReference>